<dbReference type="PANTHER" id="PTHR34217:SF1">
    <property type="entry name" value="CARBOXYPEPTIDASE 1"/>
    <property type="match status" value="1"/>
</dbReference>
<keyword evidence="1" id="KW-0645">Protease</keyword>
<keyword evidence="1 2" id="KW-0378">Hydrolase</keyword>
<keyword evidence="1" id="KW-0479">Metal-binding</keyword>
<dbReference type="RefSeq" id="WP_342628963.1">
    <property type="nucleotide sequence ID" value="NZ_CP152276.1"/>
</dbReference>
<organism evidence="2 3">
    <name type="scientific">Nguyenibacter vanlangensis</name>
    <dbReference type="NCBI Taxonomy" id="1216886"/>
    <lineage>
        <taxon>Bacteria</taxon>
        <taxon>Pseudomonadati</taxon>
        <taxon>Pseudomonadota</taxon>
        <taxon>Alphaproteobacteria</taxon>
        <taxon>Acetobacterales</taxon>
        <taxon>Acetobacteraceae</taxon>
        <taxon>Nguyenibacter</taxon>
    </lineage>
</organism>
<name>A0ABZ3D6Y7_9PROT</name>
<dbReference type="Proteomes" id="UP001449795">
    <property type="component" value="Chromosome"/>
</dbReference>
<comment type="catalytic activity">
    <reaction evidence="1">
        <text>Release of a C-terminal amino acid with broad specificity, except for -Pro.</text>
        <dbReference type="EC" id="3.4.17.19"/>
    </reaction>
</comment>
<dbReference type="PIRSF" id="PIRSF006615">
    <property type="entry name" value="Zn_crbxpep_Taq"/>
    <property type="match status" value="1"/>
</dbReference>
<keyword evidence="1 2" id="KW-0121">Carboxypeptidase</keyword>
<comment type="function">
    <text evidence="1">Broad specificity carboxypetidase that releases amino acids sequentially from the C-terminus, including neutral, aromatic, polar and basic residues.</text>
</comment>
<comment type="similarity">
    <text evidence="1">Belongs to the peptidase M32 family.</text>
</comment>
<dbReference type="InterPro" id="IPR001333">
    <property type="entry name" value="Peptidase_M32_Taq"/>
</dbReference>
<evidence type="ECO:0000313" key="3">
    <source>
        <dbReference type="Proteomes" id="UP001449795"/>
    </source>
</evidence>
<gene>
    <name evidence="2" type="ORF">AAC691_03510</name>
</gene>
<reference evidence="2 3" key="1">
    <citation type="submission" date="2024-04" db="EMBL/GenBank/DDBJ databases">
        <title>Complete genome sequence of Nguyenibacter vanlangesis HBCM-1154, a strain capable of nitrogen fixation, IAA production, and phosphorus solubilization isolated from sugarcane soil.</title>
        <authorList>
            <person name="MY HANH P."/>
        </authorList>
    </citation>
    <scope>NUCLEOTIDE SEQUENCE [LARGE SCALE GENOMIC DNA]</scope>
    <source>
        <strain evidence="2 3">HBCM 1154</strain>
    </source>
</reference>
<proteinExistence type="inferred from homology"/>
<dbReference type="CDD" id="cd06460">
    <property type="entry name" value="M32_Taq"/>
    <property type="match status" value="1"/>
</dbReference>
<sequence length="511" mass="55600">MPDTAPDTAPDDPSLTAYGQLAQHFARIGRIRNALGILGWDKDVMMPAGAGDSRAESIATLNVLCHEMLTDPAVETLLEQAHAPAGSWEAANLAEMRRAYLHAASVPADLVEATSRAASRCEMAWREARRDSDFAMLLPYLSEVLDRTRELAQAKGAALGLAPYDALLDQYDPGTRRTDIDPVFAELRRDLPALIADARAHQAALPASALPAGPFPMHRQEAVGRQVMQALGFDMARGRLDVSIHPFCGGAEDDVRITTRYDENDVLNALMGVVHETGHALYEQGLPPAWHTQPVGQARGMSLHESQSLLMEMQVARSRPFIDWLAPLLRNAFGGDDSDPAWSAESLYHAVTRVRPGFIRVDADEVTYPAHVLVRYQLETALIDGSLALRDLPEAFNAGIFNLLGLTVPNDRLGCLQDIHWPSGAWGYFPTYTMGAILAAQLRQAAFDADPAIGAGIARGDFAPLLDWLRTHVHSQASRLSTPEIIRAATGAAPSTASYRAHLRRRYCGAA</sequence>
<accession>A0ABZ3D6Y7</accession>
<dbReference type="Gene3D" id="1.10.1370.30">
    <property type="match status" value="1"/>
</dbReference>
<dbReference type="GO" id="GO:0004180">
    <property type="term" value="F:carboxypeptidase activity"/>
    <property type="evidence" value="ECO:0007669"/>
    <property type="project" value="UniProtKB-KW"/>
</dbReference>
<keyword evidence="1" id="KW-0482">Metalloprotease</keyword>
<dbReference type="PANTHER" id="PTHR34217">
    <property type="entry name" value="METAL-DEPENDENT CARBOXYPEPTIDASE"/>
    <property type="match status" value="1"/>
</dbReference>
<dbReference type="SUPFAM" id="SSF55486">
    <property type="entry name" value="Metalloproteases ('zincins'), catalytic domain"/>
    <property type="match status" value="1"/>
</dbReference>
<dbReference type="Pfam" id="PF02074">
    <property type="entry name" value="Peptidase_M32"/>
    <property type="match status" value="1"/>
</dbReference>
<dbReference type="EC" id="3.4.17.19" evidence="1"/>
<protein>
    <recommendedName>
        <fullName evidence="1">Metal-dependent carboxypeptidase</fullName>
        <ecNumber evidence="1">3.4.17.19</ecNumber>
    </recommendedName>
</protein>
<evidence type="ECO:0000256" key="1">
    <source>
        <dbReference type="PIRNR" id="PIRNR006615"/>
    </source>
</evidence>
<dbReference type="PROSITE" id="PS52034">
    <property type="entry name" value="PEPTIDASE_M32"/>
    <property type="match status" value="1"/>
</dbReference>
<evidence type="ECO:0000313" key="2">
    <source>
        <dbReference type="EMBL" id="XAE43533.1"/>
    </source>
</evidence>
<keyword evidence="3" id="KW-1185">Reference proteome</keyword>
<dbReference type="PRINTS" id="PR00998">
    <property type="entry name" value="CRBOXYPTASET"/>
</dbReference>
<dbReference type="EMBL" id="CP152276">
    <property type="protein sequence ID" value="XAE43533.1"/>
    <property type="molecule type" value="Genomic_DNA"/>
</dbReference>